<dbReference type="InterPro" id="IPR029063">
    <property type="entry name" value="SAM-dependent_MTases_sf"/>
</dbReference>
<evidence type="ECO:0000313" key="5">
    <source>
        <dbReference type="Proteomes" id="UP000038009"/>
    </source>
</evidence>
<dbReference type="GO" id="GO:0008168">
    <property type="term" value="F:methyltransferase activity"/>
    <property type="evidence" value="ECO:0007669"/>
    <property type="project" value="UniProtKB-KW"/>
</dbReference>
<organism evidence="4 5">
    <name type="scientific">Leptomonas seymouri</name>
    <dbReference type="NCBI Taxonomy" id="5684"/>
    <lineage>
        <taxon>Eukaryota</taxon>
        <taxon>Discoba</taxon>
        <taxon>Euglenozoa</taxon>
        <taxon>Kinetoplastea</taxon>
        <taxon>Metakinetoplastina</taxon>
        <taxon>Trypanosomatida</taxon>
        <taxon>Trypanosomatidae</taxon>
        <taxon>Leishmaniinae</taxon>
        <taxon>Leptomonas</taxon>
    </lineage>
</organism>
<dbReference type="InterPro" id="IPR051419">
    <property type="entry name" value="Lys/N-term_MeTrsfase_sf"/>
</dbReference>
<keyword evidence="3" id="KW-0808">Transferase</keyword>
<protein>
    <recommendedName>
        <fullName evidence="6">Methyltransferase type 11 domain-containing protein</fullName>
    </recommendedName>
</protein>
<comment type="caution">
    <text evidence="4">The sequence shown here is derived from an EMBL/GenBank/DDBJ whole genome shotgun (WGS) entry which is preliminary data.</text>
</comment>
<dbReference type="OrthoDB" id="411785at2759"/>
<reference evidence="4 5" key="1">
    <citation type="journal article" date="2015" name="PLoS Pathog.">
        <title>Leptomonas seymouri: Adaptations to the Dixenous Life Cycle Analyzed by Genome Sequencing, Transcriptome Profiling and Co-infection with Leishmania donovani.</title>
        <authorList>
            <person name="Kraeva N."/>
            <person name="Butenko A."/>
            <person name="Hlavacova J."/>
            <person name="Kostygov A."/>
            <person name="Myskova J."/>
            <person name="Grybchuk D."/>
            <person name="Lestinova T."/>
            <person name="Votypka J."/>
            <person name="Volf P."/>
            <person name="Opperdoes F."/>
            <person name="Flegontov P."/>
            <person name="Lukes J."/>
            <person name="Yurchenko V."/>
        </authorList>
    </citation>
    <scope>NUCLEOTIDE SEQUENCE [LARGE SCALE GENOMIC DNA]</scope>
    <source>
        <strain evidence="4 5">ATCC 30220</strain>
    </source>
</reference>
<comment type="similarity">
    <text evidence="1">Belongs to the methyltransferase superfamily.</text>
</comment>
<sequence length="286" mass="31973">MQDDAAEWNPGRANFWLQFYDSEDGRLHMKEQDHKKSRELVERGSLMDHYEWFMEYPLYEKKLAAFLKRVPAALPTQKPVRLLHVGCGNSDFCDHIGDLLSDELGVSASPPVEVLNVDICENIITHLARQFPSRLYAIGNCCDLHVTALPAATPAQQKFGEGSWFIRGDGSQLATVCRSSVDVVFDKGTADALLSAFAGELNPNMEAYVGEMLKVLRVGGVFFVICINSEDVVHPYFLSAQEGDKFFQLEFTDTIELDAAALRQLRVETLGSRYNCYGYSVVNSAD</sequence>
<dbReference type="PANTHER" id="PTHR12176">
    <property type="entry name" value="SAM-DEPENDENT METHYLTRANSFERASE SUPERFAMILY PROTEIN"/>
    <property type="match status" value="1"/>
</dbReference>
<dbReference type="SUPFAM" id="SSF53335">
    <property type="entry name" value="S-adenosyl-L-methionine-dependent methyltransferases"/>
    <property type="match status" value="1"/>
</dbReference>
<dbReference type="PANTHER" id="PTHR12176:SF79">
    <property type="entry name" value="METHYLTRANSFERASE TYPE 11 DOMAIN-CONTAINING PROTEIN"/>
    <property type="match status" value="1"/>
</dbReference>
<dbReference type="VEuPathDB" id="TriTrypDB:Lsey_0426_0040"/>
<evidence type="ECO:0000256" key="3">
    <source>
        <dbReference type="ARBA" id="ARBA00022679"/>
    </source>
</evidence>
<evidence type="ECO:0000313" key="4">
    <source>
        <dbReference type="EMBL" id="KPI83161.1"/>
    </source>
</evidence>
<dbReference type="OMA" id="NVDICEN"/>
<dbReference type="EMBL" id="LJSK01000426">
    <property type="protein sequence ID" value="KPI83161.1"/>
    <property type="molecule type" value="Genomic_DNA"/>
</dbReference>
<keyword evidence="2" id="KW-0489">Methyltransferase</keyword>
<dbReference type="AlphaFoldDB" id="A0A0N1HTH2"/>
<accession>A0A0N1HTH2</accession>
<gene>
    <name evidence="4" type="ORF">ABL78_7816</name>
</gene>
<dbReference type="GO" id="GO:0032259">
    <property type="term" value="P:methylation"/>
    <property type="evidence" value="ECO:0007669"/>
    <property type="project" value="UniProtKB-KW"/>
</dbReference>
<proteinExistence type="inferred from homology"/>
<name>A0A0N1HTH2_LEPSE</name>
<evidence type="ECO:0000256" key="1">
    <source>
        <dbReference type="ARBA" id="ARBA00008361"/>
    </source>
</evidence>
<evidence type="ECO:0008006" key="6">
    <source>
        <dbReference type="Google" id="ProtNLM"/>
    </source>
</evidence>
<keyword evidence="5" id="KW-1185">Reference proteome</keyword>
<evidence type="ECO:0000256" key="2">
    <source>
        <dbReference type="ARBA" id="ARBA00022603"/>
    </source>
</evidence>
<dbReference type="Gene3D" id="3.40.50.150">
    <property type="entry name" value="Vaccinia Virus protein VP39"/>
    <property type="match status" value="1"/>
</dbReference>
<dbReference type="Proteomes" id="UP000038009">
    <property type="component" value="Unassembled WGS sequence"/>
</dbReference>